<protein>
    <submittedName>
        <fullName evidence="1">Uncharacterized protein</fullName>
    </submittedName>
</protein>
<keyword evidence="2" id="KW-1185">Reference proteome</keyword>
<organism evidence="1 2">
    <name type="scientific">Micromonospora pisi</name>
    <dbReference type="NCBI Taxonomy" id="589240"/>
    <lineage>
        <taxon>Bacteria</taxon>
        <taxon>Bacillati</taxon>
        <taxon>Actinomycetota</taxon>
        <taxon>Actinomycetes</taxon>
        <taxon>Micromonosporales</taxon>
        <taxon>Micromonosporaceae</taxon>
        <taxon>Micromonospora</taxon>
    </lineage>
</organism>
<comment type="caution">
    <text evidence="1">The sequence shown here is derived from an EMBL/GenBank/DDBJ whole genome shotgun (WGS) entry which is preliminary data.</text>
</comment>
<reference evidence="1 2" key="1">
    <citation type="submission" date="2018-10" db="EMBL/GenBank/DDBJ databases">
        <title>Sequencing the genomes of 1000 actinobacteria strains.</title>
        <authorList>
            <person name="Klenk H.-P."/>
        </authorList>
    </citation>
    <scope>NUCLEOTIDE SEQUENCE [LARGE SCALE GENOMIC DNA]</scope>
    <source>
        <strain evidence="1 2">DSM 45175</strain>
    </source>
</reference>
<dbReference type="Proteomes" id="UP000277671">
    <property type="component" value="Unassembled WGS sequence"/>
</dbReference>
<evidence type="ECO:0000313" key="1">
    <source>
        <dbReference type="EMBL" id="RKR92794.1"/>
    </source>
</evidence>
<dbReference type="RefSeq" id="WP_147457245.1">
    <property type="nucleotide sequence ID" value="NZ_RBKT01000001.1"/>
</dbReference>
<sequence length="103" mass="11127">MADVHVMPVGDLVAHDRDAACVCGPTTEPVPTSDGRIGWVIVHHSLDGREHGDRRPTCPTCVGPVDRMQRAFGVVAPYPCGHWLTPDQAQAIADQHRATRSVP</sequence>
<proteinExistence type="predicted"/>
<dbReference type="OrthoDB" id="4775030at2"/>
<dbReference type="EMBL" id="RBKT01000001">
    <property type="protein sequence ID" value="RKR92794.1"/>
    <property type="molecule type" value="Genomic_DNA"/>
</dbReference>
<gene>
    <name evidence="1" type="ORF">BDK92_7276</name>
</gene>
<dbReference type="AlphaFoldDB" id="A0A495JX07"/>
<evidence type="ECO:0000313" key="2">
    <source>
        <dbReference type="Proteomes" id="UP000277671"/>
    </source>
</evidence>
<accession>A0A495JX07</accession>
<name>A0A495JX07_9ACTN</name>